<dbReference type="AlphaFoldDB" id="A0A2P2PN75"/>
<accession>A0A2P2PN75</accession>
<organism evidence="1">
    <name type="scientific">Rhizophora mucronata</name>
    <name type="common">Asiatic mangrove</name>
    <dbReference type="NCBI Taxonomy" id="61149"/>
    <lineage>
        <taxon>Eukaryota</taxon>
        <taxon>Viridiplantae</taxon>
        <taxon>Streptophyta</taxon>
        <taxon>Embryophyta</taxon>
        <taxon>Tracheophyta</taxon>
        <taxon>Spermatophyta</taxon>
        <taxon>Magnoliopsida</taxon>
        <taxon>eudicotyledons</taxon>
        <taxon>Gunneridae</taxon>
        <taxon>Pentapetalae</taxon>
        <taxon>rosids</taxon>
        <taxon>fabids</taxon>
        <taxon>Malpighiales</taxon>
        <taxon>Rhizophoraceae</taxon>
        <taxon>Rhizophora</taxon>
    </lineage>
</organism>
<protein>
    <submittedName>
        <fullName evidence="1">Uncharacterized protein</fullName>
    </submittedName>
</protein>
<reference evidence="1" key="1">
    <citation type="submission" date="2018-02" db="EMBL/GenBank/DDBJ databases">
        <title>Rhizophora mucronata_Transcriptome.</title>
        <authorList>
            <person name="Meera S.P."/>
            <person name="Sreeshan A."/>
            <person name="Augustine A."/>
        </authorList>
    </citation>
    <scope>NUCLEOTIDE SEQUENCE</scope>
    <source>
        <tissue evidence="1">Leaf</tissue>
    </source>
</reference>
<proteinExistence type="predicted"/>
<dbReference type="EMBL" id="GGEC01075690">
    <property type="protein sequence ID" value="MBX56174.1"/>
    <property type="molecule type" value="Transcribed_RNA"/>
</dbReference>
<name>A0A2P2PN75_RHIMU</name>
<evidence type="ECO:0000313" key="1">
    <source>
        <dbReference type="EMBL" id="MBX56174.1"/>
    </source>
</evidence>
<sequence length="31" mass="3671">MAKDCKMVKACELSREHLTYKLMFMARHKNG</sequence>